<reference evidence="2" key="1">
    <citation type="submission" date="2020-10" db="EMBL/GenBank/DDBJ databases">
        <title>Genome Sequence of Monilinia vaccinii-corymbosi Sheds Light on Mummy Berry Disease Infection of Blueberry and Mating Type.</title>
        <authorList>
            <person name="Yow A.G."/>
            <person name="Zhang Y."/>
            <person name="Bansal K."/>
            <person name="Eacker S.M."/>
            <person name="Sullivan S."/>
            <person name="Liachko I."/>
            <person name="Cubeta M.A."/>
            <person name="Rollins J.A."/>
            <person name="Ashrafi H."/>
        </authorList>
    </citation>
    <scope>NUCLEOTIDE SEQUENCE</scope>
    <source>
        <strain evidence="2">RL-1</strain>
    </source>
</reference>
<evidence type="ECO:0000256" key="1">
    <source>
        <dbReference type="SAM" id="MobiDB-lite"/>
    </source>
</evidence>
<evidence type="ECO:0000313" key="3">
    <source>
        <dbReference type="Proteomes" id="UP000672032"/>
    </source>
</evidence>
<dbReference type="AlphaFoldDB" id="A0A8A3PQI6"/>
<dbReference type="Proteomes" id="UP000672032">
    <property type="component" value="Chromosome 9"/>
</dbReference>
<dbReference type="OrthoDB" id="3560183at2759"/>
<dbReference type="EMBL" id="CP063413">
    <property type="protein sequence ID" value="QSZ37812.1"/>
    <property type="molecule type" value="Genomic_DNA"/>
</dbReference>
<gene>
    <name evidence="2" type="ORF">DSL72_008912</name>
</gene>
<accession>A0A8A3PQI6</accession>
<name>A0A8A3PQI6_9HELO</name>
<proteinExistence type="predicted"/>
<evidence type="ECO:0000313" key="2">
    <source>
        <dbReference type="EMBL" id="QSZ37812.1"/>
    </source>
</evidence>
<feature type="region of interest" description="Disordered" evidence="1">
    <location>
        <begin position="175"/>
        <end position="194"/>
    </location>
</feature>
<protein>
    <submittedName>
        <fullName evidence="2">Uncharacterized protein</fullName>
    </submittedName>
</protein>
<sequence length="413" mass="48235">MVRAADDRKSHLHRIASSNLPVVPRKSWEYYVAILQPGIPLEKCEHADFLWMRVKGTVTIERILTVHLRRTGRNSILMDGGVGLTIDTKVEDIACLGLGVLAFWEIVRVERWWEYTVRPVDVERKLWRMRGEEREGWEIMSSSNGVPETLGSMRERTREWGVQKKRPLKWVESGMDRSEMTKRRKRQVDGESEEHAILRRKKELDDKVEVMRLQNQNPPPIHALDTLAAKTRLELQRHDEYVQKQRQYMLNNATTVGAGKSRGILQRFEISWERQRQDIINSDPQFRRVSKTQEFTEGETSKYFSYAAQQEERKTAEKQIIRSDETRLCLEAIQDQLDIAKSSYPESSFTLRPELSVVHLDCAFCPHIDISIGPRRPLDAVNRVRSHQMSIDRLLRYSEAQTKDPAEYPEGKK</sequence>
<keyword evidence="3" id="KW-1185">Reference proteome</keyword>
<organism evidence="2 3">
    <name type="scientific">Monilinia vaccinii-corymbosi</name>
    <dbReference type="NCBI Taxonomy" id="61207"/>
    <lineage>
        <taxon>Eukaryota</taxon>
        <taxon>Fungi</taxon>
        <taxon>Dikarya</taxon>
        <taxon>Ascomycota</taxon>
        <taxon>Pezizomycotina</taxon>
        <taxon>Leotiomycetes</taxon>
        <taxon>Helotiales</taxon>
        <taxon>Sclerotiniaceae</taxon>
        <taxon>Monilinia</taxon>
    </lineage>
</organism>